<proteinExistence type="predicted"/>
<dbReference type="Proteomes" id="UP001243009">
    <property type="component" value="Unassembled WGS sequence"/>
</dbReference>
<gene>
    <name evidence="1" type="ORF">Q7A36_36105</name>
</gene>
<evidence type="ECO:0000313" key="2">
    <source>
        <dbReference type="Proteomes" id="UP001243009"/>
    </source>
</evidence>
<dbReference type="EMBL" id="JAUTWS010000121">
    <property type="protein sequence ID" value="MDO9713790.1"/>
    <property type="molecule type" value="Genomic_DNA"/>
</dbReference>
<evidence type="ECO:0000313" key="1">
    <source>
        <dbReference type="EMBL" id="MDO9713790.1"/>
    </source>
</evidence>
<sequence>MPDTLHPLEQLAATGPCGGPSYRYRDAEIRCFPGARVCSLIMPGHPLNGRTFSTLEMVADLVDAWLDREYVPAYIPSERKT</sequence>
<keyword evidence="2" id="KW-1185">Reference proteome</keyword>
<reference evidence="1 2" key="1">
    <citation type="submission" date="2023-08" db="EMBL/GenBank/DDBJ databases">
        <title>The draft genome sequence of Paracraurococcus sp. LOR1-02.</title>
        <authorList>
            <person name="Kingkaew E."/>
            <person name="Tanasupawat S."/>
        </authorList>
    </citation>
    <scope>NUCLEOTIDE SEQUENCE [LARGE SCALE GENOMIC DNA]</scope>
    <source>
        <strain evidence="1 2">LOR1-02</strain>
    </source>
</reference>
<accession>A0ABT9ED26</accession>
<name>A0ABT9ED26_9PROT</name>
<comment type="caution">
    <text evidence="1">The sequence shown here is derived from an EMBL/GenBank/DDBJ whole genome shotgun (WGS) entry which is preliminary data.</text>
</comment>
<protein>
    <submittedName>
        <fullName evidence="1">Uncharacterized protein</fullName>
    </submittedName>
</protein>
<organism evidence="1 2">
    <name type="scientific">Paracraurococcus lichenis</name>
    <dbReference type="NCBI Taxonomy" id="3064888"/>
    <lineage>
        <taxon>Bacteria</taxon>
        <taxon>Pseudomonadati</taxon>
        <taxon>Pseudomonadota</taxon>
        <taxon>Alphaproteobacteria</taxon>
        <taxon>Acetobacterales</taxon>
        <taxon>Roseomonadaceae</taxon>
        <taxon>Paracraurococcus</taxon>
    </lineage>
</organism>
<dbReference type="RefSeq" id="WP_305108639.1">
    <property type="nucleotide sequence ID" value="NZ_JAUTWS010000121.1"/>
</dbReference>